<keyword evidence="5" id="KW-1185">Reference proteome</keyword>
<reference evidence="4 5" key="1">
    <citation type="submission" date="2018-01" db="EMBL/GenBank/DDBJ databases">
        <authorList>
            <person name="Clerissi C."/>
        </authorList>
    </citation>
    <scope>NUCLEOTIDE SEQUENCE [LARGE SCALE GENOMIC DNA]</scope>
    <source>
        <strain evidence="2">Cupriavidus taiwanensis STM 6082</strain>
        <strain evidence="3">Cupriavidus taiwanensis STM 6160</strain>
    </source>
</reference>
<gene>
    <name evidence="2" type="ORF">CBM2605_A70073</name>
    <name evidence="3" type="ORF">CBM2607_10982</name>
</gene>
<proteinExistence type="predicted"/>
<feature type="region of interest" description="Disordered" evidence="1">
    <location>
        <begin position="38"/>
        <end position="57"/>
    </location>
</feature>
<name>A0A375H468_9BURK</name>
<dbReference type="Proteomes" id="UP000255168">
    <property type="component" value="Chromosome I"/>
</dbReference>
<evidence type="ECO:0000256" key="1">
    <source>
        <dbReference type="SAM" id="MobiDB-lite"/>
    </source>
</evidence>
<dbReference type="EMBL" id="OFTC01000029">
    <property type="protein sequence ID" value="SOZ37473.1"/>
    <property type="molecule type" value="Genomic_DNA"/>
</dbReference>
<evidence type="ECO:0000313" key="2">
    <source>
        <dbReference type="EMBL" id="SOZ37473.1"/>
    </source>
</evidence>
<sequence>MTKVNDQAAGVLPSPTQWERAGVRAGIYDEVSAVAIASARPHPLPLSRKRERGENQQ</sequence>
<protein>
    <submittedName>
        <fullName evidence="3">Uncharacterized protein</fullName>
    </submittedName>
</protein>
<dbReference type="Proteomes" id="UP000256710">
    <property type="component" value="Unassembled WGS sequence"/>
</dbReference>
<evidence type="ECO:0000313" key="4">
    <source>
        <dbReference type="Proteomes" id="UP000255168"/>
    </source>
</evidence>
<evidence type="ECO:0000313" key="3">
    <source>
        <dbReference type="EMBL" id="SPD46045.1"/>
    </source>
</evidence>
<dbReference type="EMBL" id="LT984806">
    <property type="protein sequence ID" value="SPD46045.1"/>
    <property type="molecule type" value="Genomic_DNA"/>
</dbReference>
<organism evidence="3 4">
    <name type="scientific">Cupriavidus neocaledonicus</name>
    <dbReference type="NCBI Taxonomy" id="1040979"/>
    <lineage>
        <taxon>Bacteria</taxon>
        <taxon>Pseudomonadati</taxon>
        <taxon>Pseudomonadota</taxon>
        <taxon>Betaproteobacteria</taxon>
        <taxon>Burkholderiales</taxon>
        <taxon>Burkholderiaceae</taxon>
        <taxon>Cupriavidus</taxon>
    </lineage>
</organism>
<dbReference type="AlphaFoldDB" id="A0A375H468"/>
<accession>A0A375H468</accession>
<evidence type="ECO:0000313" key="5">
    <source>
        <dbReference type="Proteomes" id="UP000256710"/>
    </source>
</evidence>